<dbReference type="GO" id="GO:0016994">
    <property type="term" value="F:precorrin-6A reductase activity"/>
    <property type="evidence" value="ECO:0007669"/>
    <property type="project" value="InterPro"/>
</dbReference>
<dbReference type="Pfam" id="PF02571">
    <property type="entry name" value="CbiJ"/>
    <property type="match status" value="1"/>
</dbReference>
<keyword evidence="3 4" id="KW-0560">Oxidoreductase</keyword>
<dbReference type="InterPro" id="IPR003723">
    <property type="entry name" value="Precorrin-6x_reduct"/>
</dbReference>
<evidence type="ECO:0000256" key="3">
    <source>
        <dbReference type="ARBA" id="ARBA00023002"/>
    </source>
</evidence>
<dbReference type="NCBIfam" id="NF005968">
    <property type="entry name" value="PRK08057.1-2"/>
    <property type="match status" value="1"/>
</dbReference>
<accession>A0AAU7X963</accession>
<dbReference type="PANTHER" id="PTHR36925:SF1">
    <property type="entry name" value="COBALT-PRECORRIN-6A REDUCTASE"/>
    <property type="match status" value="1"/>
</dbReference>
<dbReference type="PROSITE" id="PS51014">
    <property type="entry name" value="COBK_CBIJ"/>
    <property type="match status" value="1"/>
</dbReference>
<proteinExistence type="predicted"/>
<sequence length="249" mass="26155">MRVLVLGGTTEASRLAQALAGRRDIAATLSLAGRTADPAAQPIPTRIGGFGGVEGLADYLRDERIDVLIDATHPFAAQISRNAAEAAARTRAPLVAYTRAPWTPVAGDRWIEVDDLGAAACAIGETPQRVLLTVGRLGLGAFAAAPQHDYLVRTIDDPGPLAELPRHRVILERGPFDEASEAELMRREAVAVIVTKNSGGAATYGKIAAARALGLPVVIVRPPARPDVPIVHALDAVMAFIEAHRPSPG</sequence>
<organism evidence="4">
    <name type="scientific">Methyloraptor flagellatus</name>
    <dbReference type="NCBI Taxonomy" id="3162530"/>
    <lineage>
        <taxon>Bacteria</taxon>
        <taxon>Pseudomonadati</taxon>
        <taxon>Pseudomonadota</taxon>
        <taxon>Alphaproteobacteria</taxon>
        <taxon>Hyphomicrobiales</taxon>
        <taxon>Ancalomicrobiaceae</taxon>
        <taxon>Methyloraptor</taxon>
    </lineage>
</organism>
<reference evidence="4" key="1">
    <citation type="submission" date="2024-06" db="EMBL/GenBank/DDBJ databases">
        <title>Methylostella associata gen. nov., sp. nov., a novel Ancalomicrobiaceae-affiliated facultatively methylotrophic bacteria that feed on methanotrophs of the genus Methylococcus.</title>
        <authorList>
            <person name="Saltykova V."/>
            <person name="Danilova O.V."/>
            <person name="Oshkin I.Y."/>
            <person name="Belova S.E."/>
            <person name="Pimenov N.V."/>
            <person name="Dedysh S.N."/>
        </authorList>
    </citation>
    <scope>NUCLEOTIDE SEQUENCE</scope>
    <source>
        <strain evidence="4">S20</strain>
    </source>
</reference>
<evidence type="ECO:0000313" key="4">
    <source>
        <dbReference type="EMBL" id="XBY44281.1"/>
    </source>
</evidence>
<dbReference type="EMBL" id="CP158568">
    <property type="protein sequence ID" value="XBY44281.1"/>
    <property type="molecule type" value="Genomic_DNA"/>
</dbReference>
<evidence type="ECO:0000256" key="1">
    <source>
        <dbReference type="ARBA" id="ARBA00004953"/>
    </source>
</evidence>
<protein>
    <submittedName>
        <fullName evidence="4">Cobalt-precorrin-6A reductase</fullName>
        <ecNumber evidence="4">1.3.1.106</ecNumber>
    </submittedName>
</protein>
<dbReference type="AlphaFoldDB" id="A0AAU7X963"/>
<name>A0AAU7X963_9HYPH</name>
<keyword evidence="2" id="KW-0169">Cobalamin biosynthesis</keyword>
<dbReference type="GO" id="GO:0009236">
    <property type="term" value="P:cobalamin biosynthetic process"/>
    <property type="evidence" value="ECO:0007669"/>
    <property type="project" value="UniProtKB-KW"/>
</dbReference>
<dbReference type="PANTHER" id="PTHR36925">
    <property type="entry name" value="COBALT-PRECORRIN-6A REDUCTASE"/>
    <property type="match status" value="1"/>
</dbReference>
<gene>
    <name evidence="4" type="ORF">ABS361_19995</name>
</gene>
<dbReference type="RefSeq" id="WP_407049373.1">
    <property type="nucleotide sequence ID" value="NZ_CP158568.1"/>
</dbReference>
<dbReference type="KEGG" id="mflg:ABS361_19995"/>
<dbReference type="EC" id="1.3.1.106" evidence="4"/>
<dbReference type="NCBIfam" id="TIGR00715">
    <property type="entry name" value="precor6x_red"/>
    <property type="match status" value="1"/>
</dbReference>
<evidence type="ECO:0000256" key="2">
    <source>
        <dbReference type="ARBA" id="ARBA00022573"/>
    </source>
</evidence>
<comment type="pathway">
    <text evidence="1">Cofactor biosynthesis; adenosylcobalamin biosynthesis.</text>
</comment>